<dbReference type="RefSeq" id="WP_058445508.1">
    <property type="nucleotide sequence ID" value="NZ_CAAAHT010000058.1"/>
</dbReference>
<reference evidence="3 5" key="2">
    <citation type="submission" date="2018-06" db="EMBL/GenBank/DDBJ databases">
        <authorList>
            <consortium name="Pathogen Informatics"/>
            <person name="Doyle S."/>
        </authorList>
    </citation>
    <scope>NUCLEOTIDE SEQUENCE [LARGE SCALE GENOMIC DNA]</scope>
    <source>
        <strain evidence="3 5">NCTC12022</strain>
    </source>
</reference>
<evidence type="ECO:0000313" key="4">
    <source>
        <dbReference type="Proteomes" id="UP000054698"/>
    </source>
</evidence>
<dbReference type="PATRIC" id="fig|453.4.peg.1686"/>
<dbReference type="EMBL" id="LNYB01000079">
    <property type="protein sequence ID" value="KTC97184.1"/>
    <property type="molecule type" value="Genomic_DNA"/>
</dbReference>
<keyword evidence="1" id="KW-0732">Signal</keyword>
<sequence>MKLVSIFLGILITCSANALTLEISYPEGILEGAVTVSNNLTIKNSAGSYSNISSSATYKKADIGLSYFSEELRAYQPVIDNNESHNIIKITLRGQNNTCTIRQLHKYRLIRLELFKDGHCALI</sequence>
<gene>
    <name evidence="2" type="ORF">Lfee_1538</name>
    <name evidence="3" type="ORF">NCTC12022_00112</name>
</gene>
<feature type="signal peptide" evidence="1">
    <location>
        <begin position="1"/>
        <end position="18"/>
    </location>
</feature>
<evidence type="ECO:0000313" key="3">
    <source>
        <dbReference type="EMBL" id="SPX59291.1"/>
    </source>
</evidence>
<evidence type="ECO:0000313" key="5">
    <source>
        <dbReference type="Proteomes" id="UP000251942"/>
    </source>
</evidence>
<dbReference type="EMBL" id="UASS01000001">
    <property type="protein sequence ID" value="SPX59291.1"/>
    <property type="molecule type" value="Genomic_DNA"/>
</dbReference>
<dbReference type="Proteomes" id="UP000251942">
    <property type="component" value="Unassembled WGS sequence"/>
</dbReference>
<reference evidence="2 4" key="1">
    <citation type="submission" date="2015-11" db="EMBL/GenBank/DDBJ databases">
        <title>Genomic analysis of 38 Legionella species identifies large and diverse effector repertoires.</title>
        <authorList>
            <person name="Burstein D."/>
            <person name="Amaro F."/>
            <person name="Zusman T."/>
            <person name="Lifshitz Z."/>
            <person name="Cohen O."/>
            <person name="Gilbert J.A."/>
            <person name="Pupko T."/>
            <person name="Shuman H.A."/>
            <person name="Segal G."/>
        </authorList>
    </citation>
    <scope>NUCLEOTIDE SEQUENCE [LARGE SCALE GENOMIC DNA]</scope>
    <source>
        <strain evidence="2 4">WO-44C</strain>
    </source>
</reference>
<dbReference type="AlphaFoldDB" id="A0A0W0TNK9"/>
<accession>A0A0W0TNK9</accession>
<evidence type="ECO:0000313" key="2">
    <source>
        <dbReference type="EMBL" id="KTC97184.1"/>
    </source>
</evidence>
<evidence type="ECO:0000256" key="1">
    <source>
        <dbReference type="SAM" id="SignalP"/>
    </source>
</evidence>
<protein>
    <submittedName>
        <fullName evidence="2">Uncharacterized protein</fullName>
    </submittedName>
</protein>
<proteinExistence type="predicted"/>
<organism evidence="2 4">
    <name type="scientific">Legionella feeleii</name>
    <dbReference type="NCBI Taxonomy" id="453"/>
    <lineage>
        <taxon>Bacteria</taxon>
        <taxon>Pseudomonadati</taxon>
        <taxon>Pseudomonadota</taxon>
        <taxon>Gammaproteobacteria</taxon>
        <taxon>Legionellales</taxon>
        <taxon>Legionellaceae</taxon>
        <taxon>Legionella</taxon>
    </lineage>
</organism>
<dbReference type="OrthoDB" id="9941494at2"/>
<dbReference type="Proteomes" id="UP000054698">
    <property type="component" value="Unassembled WGS sequence"/>
</dbReference>
<name>A0A0W0TNK9_9GAMM</name>
<feature type="chain" id="PRO_5036299257" evidence="1">
    <location>
        <begin position="19"/>
        <end position="123"/>
    </location>
</feature>
<keyword evidence="4" id="KW-1185">Reference proteome</keyword>